<dbReference type="GO" id="GO:0015031">
    <property type="term" value="P:protein transport"/>
    <property type="evidence" value="ECO:0007669"/>
    <property type="project" value="UniProtKB-KW"/>
</dbReference>
<keyword evidence="3 7" id="KW-0812">Transmembrane</keyword>
<evidence type="ECO:0000256" key="2">
    <source>
        <dbReference type="ARBA" id="ARBA00022475"/>
    </source>
</evidence>
<evidence type="ECO:0000313" key="9">
    <source>
        <dbReference type="EMBL" id="MVO08631.1"/>
    </source>
</evidence>
<evidence type="ECO:0000256" key="1">
    <source>
        <dbReference type="ARBA" id="ARBA00004651"/>
    </source>
</evidence>
<proteinExistence type="inferred from homology"/>
<dbReference type="EMBL" id="WQLW01000003">
    <property type="protein sequence ID" value="MVO08631.1"/>
    <property type="molecule type" value="Genomic_DNA"/>
</dbReference>
<comment type="subcellular location">
    <subcellularLocation>
        <location evidence="1">Cell membrane</location>
        <topology evidence="1">Multi-pass membrane protein</topology>
    </subcellularLocation>
    <subcellularLocation>
        <location evidence="6">Membrane</location>
        <topology evidence="6">Multi-pass membrane protein</topology>
    </subcellularLocation>
</comment>
<feature type="transmembrane region" description="Helical" evidence="7">
    <location>
        <begin position="47"/>
        <end position="70"/>
    </location>
</feature>
<sequence>MKVILDRIYEGGPFFMVPIVFILIAILVLLVWALLKRETLHKCKELIASLSLFVLVWGFLGQAVGLISAFDAIQSMGSITNEMLAGGLKVTFLTVVFGMFTFLIGRVGMIILTVLDKSQKG</sequence>
<feature type="transmembrane region" description="Helical" evidence="7">
    <location>
        <begin position="90"/>
        <end position="115"/>
    </location>
</feature>
<dbReference type="RefSeq" id="WP_140997027.1">
    <property type="nucleotide sequence ID" value="NZ_VDCZ01000003.1"/>
</dbReference>
<protein>
    <submittedName>
        <fullName evidence="9">MotA/TolQ/ExbB proton channel family protein</fullName>
    </submittedName>
</protein>
<keyword evidence="5 7" id="KW-0472">Membrane</keyword>
<feature type="transmembrane region" description="Helical" evidence="7">
    <location>
        <begin position="12"/>
        <end position="35"/>
    </location>
</feature>
<keyword evidence="10" id="KW-1185">Reference proteome</keyword>
<keyword evidence="2" id="KW-1003">Cell membrane</keyword>
<dbReference type="AlphaFoldDB" id="A0A6I4IKI8"/>
<evidence type="ECO:0000256" key="7">
    <source>
        <dbReference type="SAM" id="Phobius"/>
    </source>
</evidence>
<dbReference type="Pfam" id="PF01618">
    <property type="entry name" value="MotA_ExbB"/>
    <property type="match status" value="1"/>
</dbReference>
<evidence type="ECO:0000259" key="8">
    <source>
        <dbReference type="Pfam" id="PF01618"/>
    </source>
</evidence>
<organism evidence="9 10">
    <name type="scientific">Flavobacterium profundi</name>
    <dbReference type="NCBI Taxonomy" id="1774945"/>
    <lineage>
        <taxon>Bacteria</taxon>
        <taxon>Pseudomonadati</taxon>
        <taxon>Bacteroidota</taxon>
        <taxon>Flavobacteriia</taxon>
        <taxon>Flavobacteriales</taxon>
        <taxon>Flavobacteriaceae</taxon>
        <taxon>Flavobacterium</taxon>
    </lineage>
</organism>
<keyword evidence="4 7" id="KW-1133">Transmembrane helix</keyword>
<evidence type="ECO:0000256" key="5">
    <source>
        <dbReference type="ARBA" id="ARBA00023136"/>
    </source>
</evidence>
<comment type="caution">
    <text evidence="9">The sequence shown here is derived from an EMBL/GenBank/DDBJ whole genome shotgun (WGS) entry which is preliminary data.</text>
</comment>
<keyword evidence="6" id="KW-0813">Transport</keyword>
<dbReference type="OrthoDB" id="1001678at2"/>
<evidence type="ECO:0000313" key="10">
    <source>
        <dbReference type="Proteomes" id="UP000431264"/>
    </source>
</evidence>
<name>A0A6I4IKI8_9FLAO</name>
<comment type="similarity">
    <text evidence="6">Belongs to the exbB/tolQ family.</text>
</comment>
<evidence type="ECO:0000256" key="3">
    <source>
        <dbReference type="ARBA" id="ARBA00022692"/>
    </source>
</evidence>
<dbReference type="InterPro" id="IPR002898">
    <property type="entry name" value="MotA_ExbB_proton_chnl"/>
</dbReference>
<accession>A0A6I4IKI8</accession>
<feature type="domain" description="MotA/TolQ/ExbB proton channel" evidence="8">
    <location>
        <begin position="37"/>
        <end position="101"/>
    </location>
</feature>
<keyword evidence="6" id="KW-0653">Protein transport</keyword>
<gene>
    <name evidence="9" type="ORF">GOQ30_05570</name>
</gene>
<dbReference type="GO" id="GO:0005886">
    <property type="term" value="C:plasma membrane"/>
    <property type="evidence" value="ECO:0007669"/>
    <property type="project" value="UniProtKB-SubCell"/>
</dbReference>
<dbReference type="Proteomes" id="UP000431264">
    <property type="component" value="Unassembled WGS sequence"/>
</dbReference>
<reference evidence="10" key="1">
    <citation type="submission" date="2019-05" db="EMBL/GenBank/DDBJ databases">
        <title>Flavobacterium profundi sp. nov., isolated from a deep-sea seamount.</title>
        <authorList>
            <person name="Zhang D.-C."/>
        </authorList>
    </citation>
    <scope>NUCLEOTIDE SEQUENCE [LARGE SCALE GENOMIC DNA]</scope>
    <source>
        <strain evidence="10">TP390</strain>
    </source>
</reference>
<evidence type="ECO:0000256" key="4">
    <source>
        <dbReference type="ARBA" id="ARBA00022989"/>
    </source>
</evidence>
<evidence type="ECO:0000256" key="6">
    <source>
        <dbReference type="RuleBase" id="RU004057"/>
    </source>
</evidence>